<dbReference type="AlphaFoldDB" id="A0A1J4K2Q5"/>
<dbReference type="Gene3D" id="3.40.50.1100">
    <property type="match status" value="2"/>
</dbReference>
<comment type="caution">
    <text evidence="6">The sequence shown here is derived from an EMBL/GenBank/DDBJ whole genome shotgun (WGS) entry which is preliminary data.</text>
</comment>
<name>A0A1J4K2Q5_9EUKA</name>
<dbReference type="GO" id="GO:0006567">
    <property type="term" value="P:L-threonine catabolic process"/>
    <property type="evidence" value="ECO:0007669"/>
    <property type="project" value="TreeGrafter"/>
</dbReference>
<dbReference type="VEuPathDB" id="TrichDB:TRFO_01429"/>
<dbReference type="GO" id="GO:0004794">
    <property type="term" value="F:threonine deaminase activity"/>
    <property type="evidence" value="ECO:0007669"/>
    <property type="project" value="TreeGrafter"/>
</dbReference>
<dbReference type="GO" id="GO:0009097">
    <property type="term" value="P:isoleucine biosynthetic process"/>
    <property type="evidence" value="ECO:0007669"/>
    <property type="project" value="TreeGrafter"/>
</dbReference>
<evidence type="ECO:0000256" key="4">
    <source>
        <dbReference type="ARBA" id="ARBA00023239"/>
    </source>
</evidence>
<protein>
    <submittedName>
        <fullName evidence="6">L-threonine dehydratase catabolic TdcB</fullName>
    </submittedName>
</protein>
<dbReference type="PANTHER" id="PTHR48078">
    <property type="entry name" value="THREONINE DEHYDRATASE, MITOCHONDRIAL-RELATED"/>
    <property type="match status" value="1"/>
</dbReference>
<dbReference type="InterPro" id="IPR050147">
    <property type="entry name" value="Ser/Thr_Dehydratase"/>
</dbReference>
<comment type="similarity">
    <text evidence="2">Belongs to the serine/threonine dehydratase family.</text>
</comment>
<dbReference type="SUPFAM" id="SSF53686">
    <property type="entry name" value="Tryptophan synthase beta subunit-like PLP-dependent enzymes"/>
    <property type="match status" value="1"/>
</dbReference>
<organism evidence="6 7">
    <name type="scientific">Tritrichomonas foetus</name>
    <dbReference type="NCBI Taxonomy" id="1144522"/>
    <lineage>
        <taxon>Eukaryota</taxon>
        <taxon>Metamonada</taxon>
        <taxon>Parabasalia</taxon>
        <taxon>Tritrichomonadida</taxon>
        <taxon>Tritrichomonadidae</taxon>
        <taxon>Tritrichomonas</taxon>
    </lineage>
</organism>
<evidence type="ECO:0000313" key="7">
    <source>
        <dbReference type="Proteomes" id="UP000179807"/>
    </source>
</evidence>
<dbReference type="Proteomes" id="UP000179807">
    <property type="component" value="Unassembled WGS sequence"/>
</dbReference>
<dbReference type="GO" id="GO:0003941">
    <property type="term" value="F:L-serine ammonia-lyase activity"/>
    <property type="evidence" value="ECO:0007669"/>
    <property type="project" value="TreeGrafter"/>
</dbReference>
<dbReference type="Pfam" id="PF00291">
    <property type="entry name" value="PALP"/>
    <property type="match status" value="1"/>
</dbReference>
<dbReference type="InterPro" id="IPR036052">
    <property type="entry name" value="TrpB-like_PALP_sf"/>
</dbReference>
<dbReference type="InterPro" id="IPR001926">
    <property type="entry name" value="TrpB-like_PALP"/>
</dbReference>
<dbReference type="RefSeq" id="XP_068356909.1">
    <property type="nucleotide sequence ID" value="XM_068490095.1"/>
</dbReference>
<dbReference type="OrthoDB" id="4418812at2759"/>
<dbReference type="GO" id="GO:0006565">
    <property type="term" value="P:L-serine catabolic process"/>
    <property type="evidence" value="ECO:0007669"/>
    <property type="project" value="TreeGrafter"/>
</dbReference>
<evidence type="ECO:0000259" key="5">
    <source>
        <dbReference type="Pfam" id="PF00291"/>
    </source>
</evidence>
<gene>
    <name evidence="6" type="primary">tdcB</name>
    <name evidence="6" type="ORF">TRFO_01429</name>
</gene>
<keyword evidence="7" id="KW-1185">Reference proteome</keyword>
<dbReference type="GeneID" id="94824799"/>
<evidence type="ECO:0000256" key="3">
    <source>
        <dbReference type="ARBA" id="ARBA00022898"/>
    </source>
</evidence>
<evidence type="ECO:0000256" key="2">
    <source>
        <dbReference type="ARBA" id="ARBA00010869"/>
    </source>
</evidence>
<keyword evidence="4" id="KW-0456">Lyase</keyword>
<comment type="cofactor">
    <cofactor evidence="1">
        <name>pyridoxal 5'-phosphate</name>
        <dbReference type="ChEBI" id="CHEBI:597326"/>
    </cofactor>
</comment>
<reference evidence="6" key="1">
    <citation type="submission" date="2016-10" db="EMBL/GenBank/DDBJ databases">
        <authorList>
            <person name="Benchimol M."/>
            <person name="Almeida L.G."/>
            <person name="Vasconcelos A.T."/>
            <person name="Perreira-Neves A."/>
            <person name="Rosa I.A."/>
            <person name="Tasca T."/>
            <person name="Bogo M.R."/>
            <person name="de Souza W."/>
        </authorList>
    </citation>
    <scope>NUCLEOTIDE SEQUENCE [LARGE SCALE GENOMIC DNA]</scope>
    <source>
        <strain evidence="6">K</strain>
    </source>
</reference>
<evidence type="ECO:0000256" key="1">
    <source>
        <dbReference type="ARBA" id="ARBA00001933"/>
    </source>
</evidence>
<proteinExistence type="inferred from homology"/>
<dbReference type="PANTHER" id="PTHR48078:SF19">
    <property type="entry name" value="ACT DOMAIN-CONTAINING PROTEIN"/>
    <property type="match status" value="1"/>
</dbReference>
<accession>A0A1J4K2Q5</accession>
<keyword evidence="3" id="KW-0663">Pyridoxal phosphate</keyword>
<sequence length="430" mass="46671">MNSHHLSEMSEHKSIDEIITMEKVYAAAERIKEGGVVETELLDSDNLQTVTGCKLYLKLENQQRCRSFKIRGAYNKIKQLPEGSTVVSVSSGNHAQGIACAAGLCHCNAIIYMSNHVPNDKINATKQYGATVVQKGENFDGALAALQADLADHPDWIYVSPFDDEDIIVGNATLGLELFNQINDVQTVVIPVGGGALIAGVSYALKKLNPKIKIIGVQMSSSPKSYNLWCKNNGLDKNVVERDSLTPLADGIAIRNPGELCLPFIYELVDDFVIVKEDEVALAVSLLAERGKMIAEGAGAAAFAAVNSKKFEFSDNEVVVAIVSGGNIPLQLLARCIDRALFLNGTRKSLQVILPYGTKYLYTMTTLLVENHAEVVSYSSIPHIDTVANKEHYSVIIDVANPESVATIVSEFQKRGWGISVSDTAVIDEE</sequence>
<feature type="domain" description="Tryptophan synthase beta chain-like PALP" evidence="5">
    <location>
        <begin position="35"/>
        <end position="325"/>
    </location>
</feature>
<dbReference type="CDD" id="cd01562">
    <property type="entry name" value="Thr-dehyd"/>
    <property type="match status" value="1"/>
</dbReference>
<dbReference type="FunFam" id="3.40.50.1100:FF:000005">
    <property type="entry name" value="Threonine dehydratase catabolic"/>
    <property type="match status" value="1"/>
</dbReference>
<evidence type="ECO:0000313" key="6">
    <source>
        <dbReference type="EMBL" id="OHT03773.1"/>
    </source>
</evidence>
<dbReference type="EMBL" id="MLAK01000815">
    <property type="protein sequence ID" value="OHT03773.1"/>
    <property type="molecule type" value="Genomic_DNA"/>
</dbReference>